<dbReference type="InterPro" id="IPR012337">
    <property type="entry name" value="RNaseH-like_sf"/>
</dbReference>
<dbReference type="GO" id="GO:0008168">
    <property type="term" value="F:methyltransferase activity"/>
    <property type="evidence" value="ECO:0007669"/>
    <property type="project" value="UniProtKB-KW"/>
</dbReference>
<evidence type="ECO:0000256" key="4">
    <source>
        <dbReference type="ARBA" id="ARBA00022723"/>
    </source>
</evidence>
<keyword evidence="4" id="KW-0479">Metal-binding</keyword>
<keyword evidence="2" id="KW-0690">Ribosome biogenesis</keyword>
<keyword evidence="1" id="KW-0963">Cytoplasm</keyword>
<dbReference type="InterPro" id="IPR013637">
    <property type="entry name" value="Lys_sp_deMease-like_dom"/>
</dbReference>
<dbReference type="PANTHER" id="PTHR33317:SF1">
    <property type="entry name" value="POLYNUCLEOTIDYL TRANSFERASE, RIBONUCLEASE H-LIKE SUPERFAMILY PROTEIN"/>
    <property type="match status" value="1"/>
</dbReference>
<keyword evidence="3" id="KW-0540">Nuclease</keyword>
<evidence type="ECO:0000256" key="1">
    <source>
        <dbReference type="ARBA" id="ARBA00022490"/>
    </source>
</evidence>
<evidence type="ECO:0000256" key="6">
    <source>
        <dbReference type="ARBA" id="ARBA00022801"/>
    </source>
</evidence>
<dbReference type="SMART" id="SM00732">
    <property type="entry name" value="YqgFc"/>
    <property type="match status" value="1"/>
</dbReference>
<dbReference type="GO" id="GO:0000967">
    <property type="term" value="P:rRNA 5'-end processing"/>
    <property type="evidence" value="ECO:0007669"/>
    <property type="project" value="TreeGrafter"/>
</dbReference>
<dbReference type="InterPro" id="IPR001965">
    <property type="entry name" value="Znf_PHD"/>
</dbReference>
<dbReference type="NCBIfam" id="TIGR00250">
    <property type="entry name" value="RNAse_H_YqgF"/>
    <property type="match status" value="1"/>
</dbReference>
<evidence type="ECO:0000313" key="11">
    <source>
        <dbReference type="Proteomes" id="UP000250321"/>
    </source>
</evidence>
<keyword evidence="7" id="KW-0862">Zinc</keyword>
<dbReference type="Proteomes" id="UP000250321">
    <property type="component" value="Unassembled WGS sequence"/>
</dbReference>
<dbReference type="InterPro" id="IPR019787">
    <property type="entry name" value="Znf_PHD-finger"/>
</dbReference>
<dbReference type="PROSITE" id="PS01359">
    <property type="entry name" value="ZF_PHD_1"/>
    <property type="match status" value="1"/>
</dbReference>
<dbReference type="SUPFAM" id="SSF53098">
    <property type="entry name" value="Ribonuclease H-like"/>
    <property type="match status" value="1"/>
</dbReference>
<dbReference type="OrthoDB" id="1678912at2759"/>
<evidence type="ECO:0000313" key="10">
    <source>
        <dbReference type="EMBL" id="PQM34600.1"/>
    </source>
</evidence>
<dbReference type="Gene3D" id="3.30.420.140">
    <property type="entry name" value="YqgF/RNase H-like domain"/>
    <property type="match status" value="1"/>
</dbReference>
<evidence type="ECO:0000256" key="3">
    <source>
        <dbReference type="ARBA" id="ARBA00022722"/>
    </source>
</evidence>
<dbReference type="SUPFAM" id="SSF57903">
    <property type="entry name" value="FYVE/PHD zinc finger"/>
    <property type="match status" value="2"/>
</dbReference>
<evidence type="ECO:0000256" key="5">
    <source>
        <dbReference type="ARBA" id="ARBA00022771"/>
    </source>
</evidence>
<dbReference type="GO" id="GO:0008270">
    <property type="term" value="F:zinc ion binding"/>
    <property type="evidence" value="ECO:0007669"/>
    <property type="project" value="UniProtKB-KW"/>
</dbReference>
<dbReference type="Pfam" id="PF08429">
    <property type="entry name" value="PLU-1"/>
    <property type="match status" value="1"/>
</dbReference>
<keyword evidence="10" id="KW-0489">Methyltransferase</keyword>
<dbReference type="SMART" id="SM00249">
    <property type="entry name" value="PHD"/>
    <property type="match status" value="2"/>
</dbReference>
<name>A0A314UBA7_PRUYE</name>
<comment type="caution">
    <text evidence="10">The sequence shown here is derived from an EMBL/GenBank/DDBJ whole genome shotgun (WGS) entry which is preliminary data.</text>
</comment>
<dbReference type="InterPro" id="IPR037027">
    <property type="entry name" value="YqgF/RNaseH-like_dom_sf"/>
</dbReference>
<feature type="domain" description="PHD-type" evidence="9">
    <location>
        <begin position="455"/>
        <end position="501"/>
    </location>
</feature>
<evidence type="ECO:0000256" key="7">
    <source>
        <dbReference type="ARBA" id="ARBA00022833"/>
    </source>
</evidence>
<dbReference type="InterPro" id="IPR006641">
    <property type="entry name" value="YqgF/RNaseH-like_dom"/>
</dbReference>
<keyword evidence="6" id="KW-0378">Hydrolase</keyword>
<dbReference type="Pfam" id="PF00628">
    <property type="entry name" value="PHD"/>
    <property type="match status" value="1"/>
</dbReference>
<accession>A0A314UBA7</accession>
<dbReference type="GO" id="GO:0032259">
    <property type="term" value="P:methylation"/>
    <property type="evidence" value="ECO:0007669"/>
    <property type="project" value="UniProtKB-KW"/>
</dbReference>
<dbReference type="EMBL" id="PJQY01003786">
    <property type="protein sequence ID" value="PQM34600.1"/>
    <property type="molecule type" value="Genomic_DNA"/>
</dbReference>
<evidence type="ECO:0000256" key="2">
    <source>
        <dbReference type="ARBA" id="ARBA00022517"/>
    </source>
</evidence>
<dbReference type="Pfam" id="PF03652">
    <property type="entry name" value="RuvX"/>
    <property type="match status" value="1"/>
</dbReference>
<reference evidence="10 11" key="1">
    <citation type="submission" date="2018-02" db="EMBL/GenBank/DDBJ databases">
        <title>Draft genome of wild Prunus yedoensis var. nudiflora.</title>
        <authorList>
            <person name="Baek S."/>
            <person name="Kim J.-H."/>
            <person name="Choi K."/>
            <person name="Kim G.-B."/>
            <person name="Cho A."/>
            <person name="Jang H."/>
            <person name="Shin C.-H."/>
            <person name="Yu H.-J."/>
            <person name="Mun J.-H."/>
        </authorList>
    </citation>
    <scope>NUCLEOTIDE SEQUENCE [LARGE SCALE GENOMIC DNA]</scope>
    <source>
        <strain evidence="11">cv. Jeju island</strain>
        <tissue evidence="10">Leaf</tissue>
    </source>
</reference>
<dbReference type="AlphaFoldDB" id="A0A314UBA7"/>
<keyword evidence="5 8" id="KW-0863">Zinc-finger</keyword>
<keyword evidence="10" id="KW-0808">Transferase</keyword>
<dbReference type="HAMAP" id="MF_00651">
    <property type="entry name" value="Nuclease_YqgF"/>
    <property type="match status" value="1"/>
</dbReference>
<dbReference type="CDD" id="cd16964">
    <property type="entry name" value="YqgF"/>
    <property type="match status" value="1"/>
</dbReference>
<dbReference type="InterPro" id="IPR019786">
    <property type="entry name" value="Zinc_finger_PHD-type_CS"/>
</dbReference>
<dbReference type="PROSITE" id="PS50016">
    <property type="entry name" value="ZF_PHD_2"/>
    <property type="match status" value="1"/>
</dbReference>
<evidence type="ECO:0000259" key="9">
    <source>
        <dbReference type="PROSITE" id="PS50016"/>
    </source>
</evidence>
<sequence>MENTGLSLAFDFDELAKLKDVCSMLQWCKKALSFCSGAPSFEDVDSLMNGVENSCGTYASNALWCSLVEGVKWLKHATKVISASCNFGRCKLSEAEEVLSNSQSLSVSFPLMFGQVESAIQKHKYWLEQVHQLFRLRPGERSWLLMLELKELGVSVAFSCTELDLIICEVGRVESWKRQCMDIVKSLIEDEDSLLGALEKISQTLDRSIHIYDEPHGLKESGYYVCCSSGSLDQEFLTCSSCKDCYHGRCLGTSIVDAKHAKYVCPCCRYLECGTTSPNGGSLKFGGMRPELQKIIEHLSGEDDFCVCIEEREVLKEVMKKALACKSRLKEIVDFALAYSDKDLSVIFGKLSTALKAREMEGVHDHEGDCNLMLALSRYSWKVKGSTLNIPAGDYYRQKLTEVKCIGLQWADNAKKVAADSGALPLGKVFELVLEGENLPVRMEKELKLLKTRSMLYCICRKPYDQRDMIACDQCDEWYHFDCLKLRSAPEVYICPACEPRAQETEVFSTASGVDHERCTDAKFVEPKTPSPTHTKCRTNLKKVESDLNQKMRAITDPNNLFRGNALERGRLLGLDVGDKYVGVAVSDIHNKIASPLSVLLRKKSTLDMMADDFQSLISELSLEGFIVGYPFDRQRRSPDAVQVKLFIDDLSATRKLEGLKYTYWDEGFTSKNVELLLRPLNLHPVTSKTIIDKFAAVGILQGYLDYVNRKQKSVTAEDFD</sequence>
<dbReference type="InterPro" id="IPR011011">
    <property type="entry name" value="Znf_FYVE_PHD"/>
</dbReference>
<dbReference type="GO" id="GO:0016787">
    <property type="term" value="F:hydrolase activity"/>
    <property type="evidence" value="ECO:0007669"/>
    <property type="project" value="UniProtKB-KW"/>
</dbReference>
<gene>
    <name evidence="10" type="ORF">Pyn_31951</name>
</gene>
<dbReference type="FunFam" id="3.30.420.140:FF:000008">
    <property type="entry name" value="Putative pre-16S rRNA nuclease"/>
    <property type="match status" value="1"/>
</dbReference>
<dbReference type="InterPro" id="IPR005227">
    <property type="entry name" value="YqgF"/>
</dbReference>
<dbReference type="InterPro" id="IPR013083">
    <property type="entry name" value="Znf_RING/FYVE/PHD"/>
</dbReference>
<keyword evidence="11" id="KW-1185">Reference proteome</keyword>
<dbReference type="GO" id="GO:0004518">
    <property type="term" value="F:nuclease activity"/>
    <property type="evidence" value="ECO:0007669"/>
    <property type="project" value="UniProtKB-KW"/>
</dbReference>
<organism evidence="10 11">
    <name type="scientific">Prunus yedoensis var. nudiflora</name>
    <dbReference type="NCBI Taxonomy" id="2094558"/>
    <lineage>
        <taxon>Eukaryota</taxon>
        <taxon>Viridiplantae</taxon>
        <taxon>Streptophyta</taxon>
        <taxon>Embryophyta</taxon>
        <taxon>Tracheophyta</taxon>
        <taxon>Spermatophyta</taxon>
        <taxon>Magnoliopsida</taxon>
        <taxon>eudicotyledons</taxon>
        <taxon>Gunneridae</taxon>
        <taxon>Pentapetalae</taxon>
        <taxon>rosids</taxon>
        <taxon>fabids</taxon>
        <taxon>Rosales</taxon>
        <taxon>Rosaceae</taxon>
        <taxon>Amygdaloideae</taxon>
        <taxon>Amygdaleae</taxon>
        <taxon>Prunus</taxon>
    </lineage>
</organism>
<protein>
    <submittedName>
        <fullName evidence="10">Lysine-specific demethylase 5B</fullName>
    </submittedName>
</protein>
<dbReference type="Gene3D" id="3.30.40.10">
    <property type="entry name" value="Zinc/RING finger domain, C3HC4 (zinc finger)"/>
    <property type="match status" value="2"/>
</dbReference>
<dbReference type="PANTHER" id="PTHR33317">
    <property type="entry name" value="POLYNUCLEOTIDYL TRANSFERASE, RIBONUCLEASE H-LIKE SUPERFAMILY PROTEIN"/>
    <property type="match status" value="1"/>
</dbReference>
<evidence type="ECO:0000256" key="8">
    <source>
        <dbReference type="PROSITE-ProRule" id="PRU00146"/>
    </source>
</evidence>
<dbReference type="STRING" id="2094558.A0A314UBA7"/>
<proteinExistence type="inferred from homology"/>